<dbReference type="GeneID" id="98146750"/>
<dbReference type="Pfam" id="PF23189">
    <property type="entry name" value="UPF0261_C"/>
    <property type="match status" value="1"/>
</dbReference>
<sequence length="443" mass="48172">MPHILLLGTLDTKREEVRYLYGQLQQNSTHFSTPIQITLIDCGCRETKDDAITISHTDLITKFAAGKDQPRSPWTLPRGQAIEYLAGCVTQCVAEMLKTTPVHGIIGTGGSGGTSLISTVMRNAAPIGLPKFIVSTVASGNTGPVVGECDITLMYSVVDIAGSNRLLQDVMGNAAGAIFGMAMAYQRRLDQERLRKQDESDQQENRQVKSKKTRVGITMFGVTTPCVDRVRRHLEDNYSVEVYVFHATGHGGKAMERLVEEGHLDAVLDITTTEICDLVAGGEMSCAPTRLETGLQRGIPNIISVGATDMVNFGPMNMVPPRYRERKLFVHNPSVTLMRTSAVECRQVGDFIVDKVVRLARDPSMVEVWLPVGGVSSIATEGSVFADRDADAALADTLLSGLKDSQVRVVSDERDINNDGFAVDIANRLMEIVAKFSGQKAAE</sequence>
<evidence type="ECO:0000313" key="3">
    <source>
        <dbReference type="EMBL" id="KAL2862327.1"/>
    </source>
</evidence>
<gene>
    <name evidence="3" type="ORF">BJX67DRAFT_375335</name>
</gene>
<reference evidence="3 4" key="1">
    <citation type="submission" date="2024-07" db="EMBL/GenBank/DDBJ databases">
        <title>Section-level genome sequencing and comparative genomics of Aspergillus sections Usti and Cavernicolus.</title>
        <authorList>
            <consortium name="Lawrence Berkeley National Laboratory"/>
            <person name="Nybo J.L."/>
            <person name="Vesth T.C."/>
            <person name="Theobald S."/>
            <person name="Frisvad J.C."/>
            <person name="Larsen T.O."/>
            <person name="Kjaerboelling I."/>
            <person name="Rothschild-Mancinelli K."/>
            <person name="Lyhne E.K."/>
            <person name="Kogle M.E."/>
            <person name="Barry K."/>
            <person name="Clum A."/>
            <person name="Na H."/>
            <person name="Ledsgaard L."/>
            <person name="Lin J."/>
            <person name="Lipzen A."/>
            <person name="Kuo A."/>
            <person name="Riley R."/>
            <person name="Mondo S."/>
            <person name="Labutti K."/>
            <person name="Haridas S."/>
            <person name="Pangalinan J."/>
            <person name="Salamov A.A."/>
            <person name="Simmons B.A."/>
            <person name="Magnuson J.K."/>
            <person name="Chen J."/>
            <person name="Drula E."/>
            <person name="Henrissat B."/>
            <person name="Wiebenga A."/>
            <person name="Lubbers R.J."/>
            <person name="Gomes A.C."/>
            <person name="Macurrencykelacurrency M.R."/>
            <person name="Stajich J."/>
            <person name="Grigoriev I.V."/>
            <person name="Mortensen U.H."/>
            <person name="De Vries R.P."/>
            <person name="Baker S.E."/>
            <person name="Andersen M.R."/>
        </authorList>
    </citation>
    <scope>NUCLEOTIDE SEQUENCE [LARGE SCALE GENOMIC DNA]</scope>
    <source>
        <strain evidence="3 4">CBS 449.75</strain>
    </source>
</reference>
<dbReference type="InterPro" id="IPR051353">
    <property type="entry name" value="Tobamovirus_resist_UPF0261"/>
</dbReference>
<dbReference type="RefSeq" id="XP_070881306.1">
    <property type="nucleotide sequence ID" value="XM_071031678.1"/>
</dbReference>
<evidence type="ECO:0000313" key="4">
    <source>
        <dbReference type="Proteomes" id="UP001610432"/>
    </source>
</evidence>
<evidence type="ECO:0000259" key="2">
    <source>
        <dbReference type="Pfam" id="PF23189"/>
    </source>
</evidence>
<name>A0ABR4LCQ5_9EURO</name>
<dbReference type="Gene3D" id="3.40.50.12030">
    <property type="entry name" value="Uncharacterised protein family UPF0261, NC domain"/>
    <property type="match status" value="1"/>
</dbReference>
<dbReference type="Pfam" id="PF06792">
    <property type="entry name" value="UPF0261"/>
    <property type="match status" value="1"/>
</dbReference>
<dbReference type="EMBL" id="JBFXLQ010000069">
    <property type="protein sequence ID" value="KAL2862327.1"/>
    <property type="molecule type" value="Genomic_DNA"/>
</dbReference>
<dbReference type="PANTHER" id="PTHR31862">
    <property type="entry name" value="UPF0261 DOMAIN PROTEIN (AFU_ORTHOLOGUE AFUA_1G10120)"/>
    <property type="match status" value="1"/>
</dbReference>
<comment type="caution">
    <text evidence="3">The sequence shown here is derived from an EMBL/GenBank/DDBJ whole genome shotgun (WGS) entry which is preliminary data.</text>
</comment>
<feature type="domain" description="UPF0261" evidence="1">
    <location>
        <begin position="2"/>
        <end position="186"/>
    </location>
</feature>
<dbReference type="NCBIfam" id="NF002674">
    <property type="entry name" value="PRK02399.1-2"/>
    <property type="match status" value="1"/>
</dbReference>
<protein>
    <submittedName>
        <fullName evidence="3">Uncharacterized protein</fullName>
    </submittedName>
</protein>
<feature type="domain" description="UPF0261" evidence="2">
    <location>
        <begin position="212"/>
        <end position="432"/>
    </location>
</feature>
<dbReference type="PIRSF" id="PIRSF033271">
    <property type="entry name" value="UCP033271"/>
    <property type="match status" value="1"/>
</dbReference>
<dbReference type="InterPro" id="IPR008322">
    <property type="entry name" value="UPF0261"/>
</dbReference>
<evidence type="ECO:0000259" key="1">
    <source>
        <dbReference type="Pfam" id="PF06792"/>
    </source>
</evidence>
<dbReference type="InterPro" id="IPR044122">
    <property type="entry name" value="UPF0261_N"/>
</dbReference>
<dbReference type="PANTHER" id="PTHR31862:SF1">
    <property type="entry name" value="UPF0261 DOMAIN PROTEIN (AFU_ORTHOLOGUE AFUA_1G10120)"/>
    <property type="match status" value="1"/>
</dbReference>
<keyword evidence="4" id="KW-1185">Reference proteome</keyword>
<dbReference type="Proteomes" id="UP001610432">
    <property type="component" value="Unassembled WGS sequence"/>
</dbReference>
<organism evidence="3 4">
    <name type="scientific">Aspergillus lucknowensis</name>
    <dbReference type="NCBI Taxonomy" id="176173"/>
    <lineage>
        <taxon>Eukaryota</taxon>
        <taxon>Fungi</taxon>
        <taxon>Dikarya</taxon>
        <taxon>Ascomycota</taxon>
        <taxon>Pezizomycotina</taxon>
        <taxon>Eurotiomycetes</taxon>
        <taxon>Eurotiomycetidae</taxon>
        <taxon>Eurotiales</taxon>
        <taxon>Aspergillaceae</taxon>
        <taxon>Aspergillus</taxon>
        <taxon>Aspergillus subgen. Nidulantes</taxon>
    </lineage>
</organism>
<dbReference type="CDD" id="cd15488">
    <property type="entry name" value="Tm-1-like"/>
    <property type="match status" value="1"/>
</dbReference>
<proteinExistence type="predicted"/>
<dbReference type="Gene3D" id="3.40.50.12020">
    <property type="entry name" value="Uncharacterised protein family UPF0261, NN domain"/>
    <property type="match status" value="1"/>
</dbReference>
<dbReference type="InterPro" id="IPR056778">
    <property type="entry name" value="UPF0261_C"/>
</dbReference>
<accession>A0ABR4LCQ5</accession>